<dbReference type="Proteomes" id="UP000037460">
    <property type="component" value="Unassembled WGS sequence"/>
</dbReference>
<protein>
    <submittedName>
        <fullName evidence="1">Uncharacterized protein</fullName>
    </submittedName>
</protein>
<keyword evidence="2" id="KW-1185">Reference proteome</keyword>
<dbReference type="EMBL" id="JWZX01003243">
    <property type="protein sequence ID" value="KOO22880.1"/>
    <property type="molecule type" value="Genomic_DNA"/>
</dbReference>
<sequence>MAATAVPGASAETPLPVQLSFLDFMALLPEHSAKPFPDCVARDWFNLAVHSDGIGGAGVDGEERVDRDTLFQWWSVAVAPHRLKIESRFAKYSNTGKKGTLTITEDDFKRLAEDIGFGAKASSLFEDLVVLTRRQREDVAQNGQGNQAAAIKIFLSAEGTRILQYDYSTLMTSISDLEKSEAKGKESQRRSHQMKIFLAVMAGRSAPCRRPHIHVWAANESKPISPRRRRVWRSGPPRPKPLSEASLVRQKLITAIQAAEDPCRGELEYLVAQRREDEMWDRYRSQKRFEGRRAERVEREFDVLEAQLNALSALTHEQASVNDSDRSLLLRLLSGMRNLKCPLSRSPLASPSVALSVRHFSEYDGATEASSARDPQFDIELSRALRFAHRNYRSAPTLAMPLAESKSLQATRPDHLNKLAAQKRMRRRFPLFWSHALHVAEQREGHAAARAAMQTAAAAAQRVPAHNDVSEGSPVAAPVATPATRADTKKLPKTPDELKREAFLHRSLTSVRFAL</sequence>
<organism evidence="1 2">
    <name type="scientific">Chrysochromulina tobinii</name>
    <dbReference type="NCBI Taxonomy" id="1460289"/>
    <lineage>
        <taxon>Eukaryota</taxon>
        <taxon>Haptista</taxon>
        <taxon>Haptophyta</taxon>
        <taxon>Prymnesiophyceae</taxon>
        <taxon>Prymnesiales</taxon>
        <taxon>Chrysochromulinaceae</taxon>
        <taxon>Chrysochromulina</taxon>
    </lineage>
</organism>
<evidence type="ECO:0000313" key="2">
    <source>
        <dbReference type="Proteomes" id="UP000037460"/>
    </source>
</evidence>
<dbReference type="AlphaFoldDB" id="A0A0M0J8R3"/>
<comment type="caution">
    <text evidence="1">The sequence shown here is derived from an EMBL/GenBank/DDBJ whole genome shotgun (WGS) entry which is preliminary data.</text>
</comment>
<evidence type="ECO:0000313" key="1">
    <source>
        <dbReference type="EMBL" id="KOO22880.1"/>
    </source>
</evidence>
<accession>A0A0M0J8R3</accession>
<proteinExistence type="predicted"/>
<reference evidence="2" key="1">
    <citation type="journal article" date="2015" name="PLoS Genet.">
        <title>Genome Sequence and Transcriptome Analyses of Chrysochromulina tobin: Metabolic Tools for Enhanced Algal Fitness in the Prominent Order Prymnesiales (Haptophyceae).</title>
        <authorList>
            <person name="Hovde B.T."/>
            <person name="Deodato C.R."/>
            <person name="Hunsperger H.M."/>
            <person name="Ryken S.A."/>
            <person name="Yost W."/>
            <person name="Jha R.K."/>
            <person name="Patterson J."/>
            <person name="Monnat R.J. Jr."/>
            <person name="Barlow S.B."/>
            <person name="Starkenburg S.R."/>
            <person name="Cattolico R.A."/>
        </authorList>
    </citation>
    <scope>NUCLEOTIDE SEQUENCE</scope>
    <source>
        <strain evidence="2">CCMP291</strain>
    </source>
</reference>
<gene>
    <name evidence="1" type="ORF">Ctob_002048</name>
</gene>
<name>A0A0M0J8R3_9EUKA</name>